<dbReference type="Proteomes" id="UP000094757">
    <property type="component" value="Chromosome"/>
</dbReference>
<gene>
    <name evidence="4" type="ORF">BCB69_05865</name>
</gene>
<feature type="transmembrane region" description="Helical" evidence="2">
    <location>
        <begin position="288"/>
        <end position="308"/>
    </location>
</feature>
<evidence type="ECO:0000256" key="1">
    <source>
        <dbReference type="ARBA" id="ARBA00007362"/>
    </source>
</evidence>
<keyword evidence="2" id="KW-0472">Membrane</keyword>
<evidence type="ECO:0000313" key="4">
    <source>
        <dbReference type="EMBL" id="AOH39508.1"/>
    </source>
</evidence>
<accession>A0A1B3WEW2</accession>
<reference evidence="5" key="1">
    <citation type="submission" date="2016-08" db="EMBL/GenBank/DDBJ databases">
        <authorList>
            <person name="Holder M.E."/>
            <person name="Ajami N.J."/>
            <person name="Petrosino J.F."/>
        </authorList>
    </citation>
    <scope>NUCLEOTIDE SEQUENCE [LARGE SCALE GENOMIC DNA]</scope>
    <source>
        <strain evidence="5">F0677</strain>
    </source>
</reference>
<protein>
    <recommendedName>
        <fullName evidence="3">EamA domain-containing protein</fullName>
    </recommendedName>
</protein>
<organism evidence="4 5">
    <name type="scientific">Dialister pneumosintes</name>
    <dbReference type="NCBI Taxonomy" id="39950"/>
    <lineage>
        <taxon>Bacteria</taxon>
        <taxon>Bacillati</taxon>
        <taxon>Bacillota</taxon>
        <taxon>Negativicutes</taxon>
        <taxon>Veillonellales</taxon>
        <taxon>Veillonellaceae</taxon>
        <taxon>Dialister</taxon>
    </lineage>
</organism>
<evidence type="ECO:0000313" key="5">
    <source>
        <dbReference type="Proteomes" id="UP000094757"/>
    </source>
</evidence>
<feature type="domain" description="EamA" evidence="3">
    <location>
        <begin position="1"/>
        <end position="154"/>
    </location>
</feature>
<feature type="transmembrane region" description="Helical" evidence="2">
    <location>
        <begin position="202"/>
        <end position="222"/>
    </location>
</feature>
<dbReference type="AlphaFoldDB" id="A0A1B3WEW2"/>
<comment type="similarity">
    <text evidence="1">Belongs to the EamA transporter family.</text>
</comment>
<feature type="transmembrane region" description="Helical" evidence="2">
    <location>
        <begin position="12"/>
        <end position="33"/>
    </location>
</feature>
<dbReference type="InterPro" id="IPR000620">
    <property type="entry name" value="EamA_dom"/>
</dbReference>
<dbReference type="PANTHER" id="PTHR22911">
    <property type="entry name" value="ACYL-MALONYL CONDENSING ENZYME-RELATED"/>
    <property type="match status" value="1"/>
</dbReference>
<proteinExistence type="inferred from homology"/>
<evidence type="ECO:0000256" key="2">
    <source>
        <dbReference type="SAM" id="Phobius"/>
    </source>
</evidence>
<sequence length="319" mass="34207">MIGILTGLLSGFLWGVNNLLISLGYTHIPFAIMNREDSLLWFFGIPLACVALTDSAAAISLLLLNIGRGLFSRIRKSFCTRAGAVICFAALLGGPIGQSSYVMGIALAGPASALLLSSLYPIVGCLLAAFWLKQPITKKMWIGICLSVVGGTLVGYSPEQSLTDTFYMGVIFSLLAALCWGSESVVAVYGMQHILPDIAITIRECVSAITLWVAILPFVRGYTAIPSICSEKEALLFFLFAGIAAGISYLLWYRANNTIGCAKGMATNITYIIWGCLLTYIWGDSSEITVSMLIGCTCVIIGVLLVTVNPSELIEKTKE</sequence>
<keyword evidence="2" id="KW-0812">Transmembrane</keyword>
<feature type="transmembrane region" description="Helical" evidence="2">
    <location>
        <begin position="39"/>
        <end position="66"/>
    </location>
</feature>
<dbReference type="Pfam" id="PF00892">
    <property type="entry name" value="EamA"/>
    <property type="match status" value="2"/>
</dbReference>
<dbReference type="InterPro" id="IPR037185">
    <property type="entry name" value="EmrE-like"/>
</dbReference>
<dbReference type="EMBL" id="CP017037">
    <property type="protein sequence ID" value="AOH39508.1"/>
    <property type="molecule type" value="Genomic_DNA"/>
</dbReference>
<evidence type="ECO:0000259" key="3">
    <source>
        <dbReference type="Pfam" id="PF00892"/>
    </source>
</evidence>
<keyword evidence="2" id="KW-1133">Transmembrane helix</keyword>
<feature type="transmembrane region" description="Helical" evidence="2">
    <location>
        <begin position="170"/>
        <end position="190"/>
    </location>
</feature>
<feature type="transmembrane region" description="Helical" evidence="2">
    <location>
        <begin position="140"/>
        <end position="158"/>
    </location>
</feature>
<feature type="transmembrane region" description="Helical" evidence="2">
    <location>
        <begin position="265"/>
        <end position="282"/>
    </location>
</feature>
<feature type="domain" description="EamA" evidence="3">
    <location>
        <begin position="168"/>
        <end position="307"/>
    </location>
</feature>
<feature type="transmembrane region" description="Helical" evidence="2">
    <location>
        <begin position="234"/>
        <end position="253"/>
    </location>
</feature>
<feature type="transmembrane region" description="Helical" evidence="2">
    <location>
        <begin position="78"/>
        <end position="96"/>
    </location>
</feature>
<dbReference type="STRING" id="39950.BCB69_05865"/>
<feature type="transmembrane region" description="Helical" evidence="2">
    <location>
        <begin position="102"/>
        <end position="128"/>
    </location>
</feature>
<dbReference type="RefSeq" id="WP_069177294.1">
    <property type="nucleotide sequence ID" value="NZ_CP017037.1"/>
</dbReference>
<dbReference type="PANTHER" id="PTHR22911:SF137">
    <property type="entry name" value="SOLUTE CARRIER FAMILY 35 MEMBER G2-RELATED"/>
    <property type="match status" value="1"/>
</dbReference>
<dbReference type="GO" id="GO:0016020">
    <property type="term" value="C:membrane"/>
    <property type="evidence" value="ECO:0007669"/>
    <property type="project" value="InterPro"/>
</dbReference>
<dbReference type="SUPFAM" id="SSF103481">
    <property type="entry name" value="Multidrug resistance efflux transporter EmrE"/>
    <property type="match status" value="2"/>
</dbReference>
<name>A0A1B3WEW2_9FIRM</name>
<dbReference type="KEGG" id="dpn:BCB69_05865"/>